<keyword evidence="3 5" id="KW-0808">Transferase</keyword>
<dbReference type="Gene3D" id="3.90.550.10">
    <property type="entry name" value="Spore Coat Polysaccharide Biosynthesis Protein SpsA, Chain A"/>
    <property type="match status" value="1"/>
</dbReference>
<dbReference type="STRING" id="453304.ATC03_01020"/>
<dbReference type="InterPro" id="IPR001173">
    <property type="entry name" value="Glyco_trans_2-like"/>
</dbReference>
<dbReference type="EMBL" id="CP013979">
    <property type="protein sequence ID" value="ANJ25564.1"/>
    <property type="molecule type" value="Genomic_DNA"/>
</dbReference>
<keyword evidence="2 5" id="KW-0328">Glycosyltransferase</keyword>
<protein>
    <submittedName>
        <fullName evidence="5">Dolichol-phosphate mannosyltransferase</fullName>
    </submittedName>
</protein>
<keyword evidence="6" id="KW-1185">Reference proteome</keyword>
<gene>
    <name evidence="5" type="ORF">ATC03_01020</name>
</gene>
<dbReference type="CDD" id="cd06442">
    <property type="entry name" value="DPM1_like"/>
    <property type="match status" value="1"/>
</dbReference>
<evidence type="ECO:0000313" key="6">
    <source>
        <dbReference type="Proteomes" id="UP000078437"/>
    </source>
</evidence>
<organism evidence="5 6">
    <name type="scientific">Agromyces aureus</name>
    <dbReference type="NCBI Taxonomy" id="453304"/>
    <lineage>
        <taxon>Bacteria</taxon>
        <taxon>Bacillati</taxon>
        <taxon>Actinomycetota</taxon>
        <taxon>Actinomycetes</taxon>
        <taxon>Micrococcales</taxon>
        <taxon>Microbacteriaceae</taxon>
        <taxon>Agromyces</taxon>
    </lineage>
</organism>
<dbReference type="FunFam" id="3.90.550.10:FF:000122">
    <property type="entry name" value="Dolichol-phosphate mannosyltransferase subunit 1"/>
    <property type="match status" value="1"/>
</dbReference>
<dbReference type="GO" id="GO:0004582">
    <property type="term" value="F:dolichyl-phosphate beta-D-mannosyltransferase activity"/>
    <property type="evidence" value="ECO:0007669"/>
    <property type="project" value="InterPro"/>
</dbReference>
<evidence type="ECO:0000256" key="1">
    <source>
        <dbReference type="ARBA" id="ARBA00006739"/>
    </source>
</evidence>
<dbReference type="Pfam" id="PF00535">
    <property type="entry name" value="Glycos_transf_2"/>
    <property type="match status" value="1"/>
</dbReference>
<reference evidence="6" key="2">
    <citation type="submission" date="2016-01" db="EMBL/GenBank/DDBJ databases">
        <title>Complete genome sequence of Agromyces aureus AR33T and comparison with related organisms.</title>
        <authorList>
            <person name="Corretto E."/>
            <person name="Antonielli L."/>
            <person name="Sessitsch A."/>
            <person name="Brader G."/>
        </authorList>
    </citation>
    <scope>NUCLEOTIDE SEQUENCE [LARGE SCALE GENOMIC DNA]</scope>
    <source>
        <strain evidence="6">AR33</strain>
    </source>
</reference>
<evidence type="ECO:0000256" key="3">
    <source>
        <dbReference type="ARBA" id="ARBA00022679"/>
    </source>
</evidence>
<dbReference type="PANTHER" id="PTHR43398">
    <property type="entry name" value="DOLICHOL-PHOSPHATE MANNOSYLTRANSFERASE SUBUNIT 1"/>
    <property type="match status" value="1"/>
</dbReference>
<dbReference type="GO" id="GO:0016020">
    <property type="term" value="C:membrane"/>
    <property type="evidence" value="ECO:0007669"/>
    <property type="project" value="GOC"/>
</dbReference>
<evidence type="ECO:0000259" key="4">
    <source>
        <dbReference type="Pfam" id="PF00535"/>
    </source>
</evidence>
<evidence type="ECO:0000256" key="2">
    <source>
        <dbReference type="ARBA" id="ARBA00022676"/>
    </source>
</evidence>
<accession>A0A191WBK1</accession>
<dbReference type="SUPFAM" id="SSF53448">
    <property type="entry name" value="Nucleotide-diphospho-sugar transferases"/>
    <property type="match status" value="1"/>
</dbReference>
<evidence type="ECO:0000313" key="5">
    <source>
        <dbReference type="EMBL" id="ANJ25564.1"/>
    </source>
</evidence>
<dbReference type="AlphaFoldDB" id="A0A191WBK1"/>
<dbReference type="PANTHER" id="PTHR43398:SF1">
    <property type="entry name" value="DOLICHOL-PHOSPHATE MANNOSYLTRANSFERASE SUBUNIT 1"/>
    <property type="match status" value="1"/>
</dbReference>
<dbReference type="Proteomes" id="UP000078437">
    <property type="component" value="Chromosome"/>
</dbReference>
<proteinExistence type="inferred from homology"/>
<dbReference type="InterPro" id="IPR029044">
    <property type="entry name" value="Nucleotide-diphossugar_trans"/>
</dbReference>
<sequence length="273" mass="30062">MPGAGSGYDGRARTRGVRMSRALVVIPTYNERENLPLIVARVRASVPEAAVLVVDDSSPDGTGYLAEDLAANDDAVRVLHRTTKDGLGAAYLDAFAWALERGYDPIVQMDADGSHLPEQLPKLLDALRSTDASGRPVDVVIGSRWIPGGTIENWPRHRELLSRWGSAYARTVLRLSTRDATAGYRVFRAQALRAIHLEDVHTRGYGFQVDMLWHARQARLVVVEVPITFVERVHGRSKMSPMIVVEAMFKVTGWGIAGLFRRAEPADAKALRG</sequence>
<dbReference type="InterPro" id="IPR039528">
    <property type="entry name" value="DPM1-like"/>
</dbReference>
<comment type="similarity">
    <text evidence="1">Belongs to the glycosyltransferase 2 family.</text>
</comment>
<name>A0A191WBK1_9MICO</name>
<dbReference type="KEGG" id="agy:ATC03_01020"/>
<dbReference type="GO" id="GO:0009247">
    <property type="term" value="P:glycolipid biosynthetic process"/>
    <property type="evidence" value="ECO:0007669"/>
    <property type="project" value="TreeGrafter"/>
</dbReference>
<reference evidence="5 6" key="1">
    <citation type="journal article" date="2016" name="Int. J. Syst. Evol. Microbiol.">
        <title>Agromyces aureus sp. nov., isolated from the rhizosphere of Salix caprea L. grown in a heavy-metal-contaminated soil.</title>
        <authorList>
            <person name="Corretto E."/>
            <person name="Antonielli L."/>
            <person name="Sessitsch A."/>
            <person name="Compant S."/>
            <person name="Gorfer M."/>
            <person name="Kuffner M."/>
            <person name="Brader G."/>
        </authorList>
    </citation>
    <scope>NUCLEOTIDE SEQUENCE [LARGE SCALE GENOMIC DNA]</scope>
    <source>
        <strain evidence="5 6">AR33</strain>
    </source>
</reference>
<feature type="domain" description="Glycosyltransferase 2-like" evidence="4">
    <location>
        <begin position="24"/>
        <end position="193"/>
    </location>
</feature>